<sequence>AVTEDHGLKEDWRQRTCCKVLLIRDYY</sequence>
<gene>
    <name evidence="1" type="ORF">Tci_482960</name>
</gene>
<evidence type="ECO:0000313" key="1">
    <source>
        <dbReference type="EMBL" id="GEZ10987.1"/>
    </source>
</evidence>
<reference evidence="1" key="1">
    <citation type="journal article" date="2019" name="Sci. Rep.">
        <title>Draft genome of Tanacetum cinerariifolium, the natural source of mosquito coil.</title>
        <authorList>
            <person name="Yamashiro T."/>
            <person name="Shiraishi A."/>
            <person name="Satake H."/>
            <person name="Nakayama K."/>
        </authorList>
    </citation>
    <scope>NUCLEOTIDE SEQUENCE</scope>
</reference>
<proteinExistence type="predicted"/>
<accession>A0A699I5V7</accession>
<name>A0A699I5V7_TANCI</name>
<feature type="non-terminal residue" evidence="1">
    <location>
        <position position="1"/>
    </location>
</feature>
<comment type="caution">
    <text evidence="1">The sequence shown here is derived from an EMBL/GenBank/DDBJ whole genome shotgun (WGS) entry which is preliminary data.</text>
</comment>
<organism evidence="1">
    <name type="scientific">Tanacetum cinerariifolium</name>
    <name type="common">Dalmatian daisy</name>
    <name type="synonym">Chrysanthemum cinerariifolium</name>
    <dbReference type="NCBI Taxonomy" id="118510"/>
    <lineage>
        <taxon>Eukaryota</taxon>
        <taxon>Viridiplantae</taxon>
        <taxon>Streptophyta</taxon>
        <taxon>Embryophyta</taxon>
        <taxon>Tracheophyta</taxon>
        <taxon>Spermatophyta</taxon>
        <taxon>Magnoliopsida</taxon>
        <taxon>eudicotyledons</taxon>
        <taxon>Gunneridae</taxon>
        <taxon>Pentapetalae</taxon>
        <taxon>asterids</taxon>
        <taxon>campanulids</taxon>
        <taxon>Asterales</taxon>
        <taxon>Asteraceae</taxon>
        <taxon>Asteroideae</taxon>
        <taxon>Anthemideae</taxon>
        <taxon>Anthemidinae</taxon>
        <taxon>Tanacetum</taxon>
    </lineage>
</organism>
<protein>
    <submittedName>
        <fullName evidence="1">Uncharacterized protein</fullName>
    </submittedName>
</protein>
<dbReference type="AlphaFoldDB" id="A0A699I5V7"/>
<dbReference type="EMBL" id="BKCJ010241823">
    <property type="protein sequence ID" value="GEZ10987.1"/>
    <property type="molecule type" value="Genomic_DNA"/>
</dbReference>